<dbReference type="InterPro" id="IPR043128">
    <property type="entry name" value="Rev_trsase/Diguanyl_cyclase"/>
</dbReference>
<gene>
    <name evidence="4 6" type="primary">dinB</name>
    <name evidence="6" type="ORF">P8192_08820</name>
</gene>
<dbReference type="InterPro" id="IPR050116">
    <property type="entry name" value="DNA_polymerase-Y"/>
</dbReference>
<dbReference type="PANTHER" id="PTHR11076">
    <property type="entry name" value="DNA REPAIR POLYMERASE UMUC / TRANSFERASE FAMILY MEMBER"/>
    <property type="match status" value="1"/>
</dbReference>
<dbReference type="NCBIfam" id="NF002677">
    <property type="entry name" value="PRK02406.1"/>
    <property type="match status" value="1"/>
</dbReference>
<accession>A0ABY8H307</accession>
<dbReference type="InterPro" id="IPR024728">
    <property type="entry name" value="PolY_HhH_motif"/>
</dbReference>
<dbReference type="Pfam" id="PF11798">
    <property type="entry name" value="IMS_HHH"/>
    <property type="match status" value="1"/>
</dbReference>
<dbReference type="SUPFAM" id="SSF56672">
    <property type="entry name" value="DNA/RNA polymerases"/>
    <property type="match status" value="1"/>
</dbReference>
<dbReference type="Pfam" id="PF11799">
    <property type="entry name" value="IMS_C"/>
    <property type="match status" value="1"/>
</dbReference>
<keyword evidence="4" id="KW-0479">Metal-binding</keyword>
<comment type="subcellular location">
    <subcellularLocation>
        <location evidence="4">Cytoplasm</location>
    </subcellularLocation>
</comment>
<protein>
    <recommendedName>
        <fullName evidence="4">DNA polymerase IV</fullName>
        <shortName evidence="4">Pol IV</shortName>
        <ecNumber evidence="4">2.7.7.7</ecNumber>
    </recommendedName>
</protein>
<dbReference type="InterPro" id="IPR022880">
    <property type="entry name" value="DNApol_IV"/>
</dbReference>
<keyword evidence="4" id="KW-0963">Cytoplasm</keyword>
<dbReference type="PANTHER" id="PTHR11076:SF33">
    <property type="entry name" value="DNA POLYMERASE KAPPA"/>
    <property type="match status" value="1"/>
</dbReference>
<organism evidence="6 7">
    <name type="scientific">Citricoccus muralis</name>
    <dbReference type="NCBI Taxonomy" id="169134"/>
    <lineage>
        <taxon>Bacteria</taxon>
        <taxon>Bacillati</taxon>
        <taxon>Actinomycetota</taxon>
        <taxon>Actinomycetes</taxon>
        <taxon>Micrococcales</taxon>
        <taxon>Micrococcaceae</taxon>
        <taxon>Citricoccus</taxon>
    </lineage>
</organism>
<reference evidence="6 7" key="1">
    <citation type="submission" date="2023-04" db="EMBL/GenBank/DDBJ databases">
        <title>Funneling lignin-derived compounds into biodiesel using alkali-halophilic Citricoccus sp. P2.</title>
        <authorList>
            <person name="Luo C.-B."/>
        </authorList>
    </citation>
    <scope>NUCLEOTIDE SEQUENCE [LARGE SCALE GENOMIC DNA]</scope>
    <source>
        <strain evidence="6 7">P2</strain>
    </source>
</reference>
<sequence length="427" mass="47245">MEYGDRQRPPANEESVDRDPAWDAVILHVDMDAFFLSVELRERPDLRGVPSLVAPLGARSVVLSASYEARRYGVRSAMPLAHAQALCPNVKVLEPHHEKYREASREVMSVFREVTPFVEQLSIDEAFLDVSGSRRRLGSPAEIARRIKDQVRQRTGLPCTVGVAATKSVAKIISTRSKPDGLGVVAPQETQLYLAPLPVRAVWGVGPKLADRLEAGNIHTIGDLAQQSPERMQRWIGSVGPGLVQLARGIDPRGVETERTAKSHGVEKTFETDVTDEDQLHRELIALVFECARRLRADDMLAGALSVKVRDDRRAVRTRTMGLPRPTAAGAVMKTAAAELLEALMIERSHPVRLLGIRGERLVSRGDGLVDVQDALFETGVETVEAPADDWERTDAVLDDLRQRFPGSMVQPATLLPRRQRRSKNPE</sequence>
<dbReference type="RefSeq" id="WP_278156323.1">
    <property type="nucleotide sequence ID" value="NZ_CP121252.1"/>
</dbReference>
<dbReference type="PROSITE" id="PS50173">
    <property type="entry name" value="UMUC"/>
    <property type="match status" value="1"/>
</dbReference>
<dbReference type="EC" id="2.7.7.7" evidence="4"/>
<dbReference type="Pfam" id="PF00817">
    <property type="entry name" value="IMS"/>
    <property type="match status" value="1"/>
</dbReference>
<evidence type="ECO:0000256" key="4">
    <source>
        <dbReference type="HAMAP-Rule" id="MF_01113"/>
    </source>
</evidence>
<keyword evidence="4" id="KW-0515">Mutator protein</keyword>
<feature type="binding site" evidence="4">
    <location>
        <position position="30"/>
    </location>
    <ligand>
        <name>Mg(2+)</name>
        <dbReference type="ChEBI" id="CHEBI:18420"/>
    </ligand>
</feature>
<evidence type="ECO:0000256" key="2">
    <source>
        <dbReference type="ARBA" id="ARBA00025589"/>
    </source>
</evidence>
<dbReference type="Proteomes" id="UP001219037">
    <property type="component" value="Chromosome"/>
</dbReference>
<dbReference type="Gene3D" id="3.30.70.270">
    <property type="match status" value="1"/>
</dbReference>
<comment type="cofactor">
    <cofactor evidence="4">
        <name>Mg(2+)</name>
        <dbReference type="ChEBI" id="CHEBI:18420"/>
    </cofactor>
    <text evidence="4">Binds 2 magnesium ions per subunit.</text>
</comment>
<keyword evidence="4" id="KW-0238">DNA-binding</keyword>
<proteinExistence type="inferred from homology"/>
<dbReference type="SUPFAM" id="SSF100879">
    <property type="entry name" value="Lesion bypass DNA polymerase (Y-family), little finger domain"/>
    <property type="match status" value="1"/>
</dbReference>
<dbReference type="EMBL" id="CP121252">
    <property type="protein sequence ID" value="WFP15514.1"/>
    <property type="molecule type" value="Genomic_DNA"/>
</dbReference>
<keyword evidence="4 6" id="KW-0548">Nucleotidyltransferase</keyword>
<keyword evidence="4" id="KW-0234">DNA repair</keyword>
<keyword evidence="4" id="KW-0460">Magnesium</keyword>
<evidence type="ECO:0000313" key="7">
    <source>
        <dbReference type="Proteomes" id="UP001219037"/>
    </source>
</evidence>
<evidence type="ECO:0000259" key="5">
    <source>
        <dbReference type="PROSITE" id="PS50173"/>
    </source>
</evidence>
<dbReference type="InterPro" id="IPR043502">
    <property type="entry name" value="DNA/RNA_pol_sf"/>
</dbReference>
<comment type="catalytic activity">
    <reaction evidence="3 4">
        <text>DNA(n) + a 2'-deoxyribonucleoside 5'-triphosphate = DNA(n+1) + diphosphate</text>
        <dbReference type="Rhea" id="RHEA:22508"/>
        <dbReference type="Rhea" id="RHEA-COMP:17339"/>
        <dbReference type="Rhea" id="RHEA-COMP:17340"/>
        <dbReference type="ChEBI" id="CHEBI:33019"/>
        <dbReference type="ChEBI" id="CHEBI:61560"/>
        <dbReference type="ChEBI" id="CHEBI:173112"/>
        <dbReference type="EC" id="2.7.7.7"/>
    </reaction>
</comment>
<feature type="domain" description="UmuC" evidence="5">
    <location>
        <begin position="26"/>
        <end position="206"/>
    </location>
</feature>
<dbReference type="GO" id="GO:0003887">
    <property type="term" value="F:DNA-directed DNA polymerase activity"/>
    <property type="evidence" value="ECO:0007669"/>
    <property type="project" value="UniProtKB-EC"/>
</dbReference>
<dbReference type="InterPro" id="IPR017961">
    <property type="entry name" value="DNA_pol_Y-fam_little_finger"/>
</dbReference>
<keyword evidence="4" id="KW-0227">DNA damage</keyword>
<comment type="function">
    <text evidence="2 4">Poorly processive, error-prone DNA polymerase involved in untargeted mutagenesis. Copies undamaged DNA at stalled replication forks, which arise in vivo from mismatched or misaligned primer ends. These misaligned primers can be extended by PolIV. Exhibits no 3'-5' exonuclease (proofreading) activity. May be involved in translesional synthesis, in conjunction with the beta clamp from PolIII.</text>
</comment>
<keyword evidence="7" id="KW-1185">Reference proteome</keyword>
<dbReference type="CDD" id="cd03586">
    <property type="entry name" value="PolY_Pol_IV_kappa"/>
    <property type="match status" value="1"/>
</dbReference>
<name>A0ABY8H307_9MICC</name>
<dbReference type="HAMAP" id="MF_01113">
    <property type="entry name" value="DNApol_IV"/>
    <property type="match status" value="1"/>
</dbReference>
<keyword evidence="4 6" id="KW-0808">Transferase</keyword>
<comment type="subunit">
    <text evidence="4">Monomer.</text>
</comment>
<evidence type="ECO:0000256" key="1">
    <source>
        <dbReference type="ARBA" id="ARBA00010945"/>
    </source>
</evidence>
<dbReference type="Gene3D" id="3.30.1490.100">
    <property type="entry name" value="DNA polymerase, Y-family, little finger domain"/>
    <property type="match status" value="1"/>
</dbReference>
<dbReference type="InterPro" id="IPR001126">
    <property type="entry name" value="UmuC"/>
</dbReference>
<dbReference type="InterPro" id="IPR036775">
    <property type="entry name" value="DNA_pol_Y-fam_lit_finger_sf"/>
</dbReference>
<comment type="similarity">
    <text evidence="1 4">Belongs to the DNA polymerase type-Y family.</text>
</comment>
<keyword evidence="4" id="KW-0235">DNA replication</keyword>
<evidence type="ECO:0000313" key="6">
    <source>
        <dbReference type="EMBL" id="WFP15514.1"/>
    </source>
</evidence>
<dbReference type="Gene3D" id="1.10.150.20">
    <property type="entry name" value="5' to 3' exonuclease, C-terminal subdomain"/>
    <property type="match status" value="1"/>
</dbReference>
<evidence type="ECO:0000256" key="3">
    <source>
        <dbReference type="ARBA" id="ARBA00049244"/>
    </source>
</evidence>
<feature type="site" description="Substrate discrimination" evidence="4">
    <location>
        <position position="35"/>
    </location>
</feature>
<feature type="active site" evidence="4">
    <location>
        <position position="125"/>
    </location>
</feature>
<keyword evidence="4" id="KW-0239">DNA-directed DNA polymerase</keyword>
<dbReference type="Gene3D" id="3.40.1170.60">
    <property type="match status" value="1"/>
</dbReference>
<feature type="binding site" evidence="4">
    <location>
        <position position="124"/>
    </location>
    <ligand>
        <name>Mg(2+)</name>
        <dbReference type="ChEBI" id="CHEBI:18420"/>
    </ligand>
</feature>